<sequence>MTPDEFPAVFAEGWALPKPDAFLDRFLPLIHGEAVFSQPMFPDAHGIAEIEEMFRRLFTLFPDMALAVRHSAVQGNIVFIESDCTAVLGRKPVRFRVCDRFVLASGTIRARRSFSDPLPVLLAGLRRPSSWPRLVRSRVG</sequence>
<dbReference type="EMBL" id="SMKY01000006">
    <property type="protein sequence ID" value="TDD91098.1"/>
    <property type="molecule type" value="Genomic_DNA"/>
</dbReference>
<comment type="caution">
    <text evidence="2">The sequence shown here is derived from an EMBL/GenBank/DDBJ whole genome shotgun (WGS) entry which is preliminary data.</text>
</comment>
<dbReference type="SUPFAM" id="SSF54427">
    <property type="entry name" value="NTF2-like"/>
    <property type="match status" value="1"/>
</dbReference>
<organism evidence="2 3">
    <name type="scientific">Actinomadura darangshiensis</name>
    <dbReference type="NCBI Taxonomy" id="705336"/>
    <lineage>
        <taxon>Bacteria</taxon>
        <taxon>Bacillati</taxon>
        <taxon>Actinomycetota</taxon>
        <taxon>Actinomycetes</taxon>
        <taxon>Streptosporangiales</taxon>
        <taxon>Thermomonosporaceae</taxon>
        <taxon>Actinomadura</taxon>
    </lineage>
</organism>
<dbReference type="Proteomes" id="UP000295578">
    <property type="component" value="Unassembled WGS sequence"/>
</dbReference>
<evidence type="ECO:0000313" key="2">
    <source>
        <dbReference type="EMBL" id="TDD91098.1"/>
    </source>
</evidence>
<protein>
    <submittedName>
        <fullName evidence="2">Nuclear transport factor 2 family protein</fullName>
    </submittedName>
</protein>
<dbReference type="InterPro" id="IPR032710">
    <property type="entry name" value="NTF2-like_dom_sf"/>
</dbReference>
<dbReference type="InterPro" id="IPR037401">
    <property type="entry name" value="SnoaL-like"/>
</dbReference>
<accession>A0A4R5BVD3</accession>
<dbReference type="Pfam" id="PF12680">
    <property type="entry name" value="SnoaL_2"/>
    <property type="match status" value="1"/>
</dbReference>
<keyword evidence="3" id="KW-1185">Reference proteome</keyword>
<evidence type="ECO:0000259" key="1">
    <source>
        <dbReference type="Pfam" id="PF12680"/>
    </source>
</evidence>
<dbReference type="RefSeq" id="WP_132193412.1">
    <property type="nucleotide sequence ID" value="NZ_SMKY01000006.1"/>
</dbReference>
<proteinExistence type="predicted"/>
<reference evidence="2 3" key="1">
    <citation type="submission" date="2019-03" db="EMBL/GenBank/DDBJ databases">
        <title>Draft genome sequences of novel Actinobacteria.</title>
        <authorList>
            <person name="Sahin N."/>
            <person name="Ay H."/>
            <person name="Saygin H."/>
        </authorList>
    </citation>
    <scope>NUCLEOTIDE SEQUENCE [LARGE SCALE GENOMIC DNA]</scope>
    <source>
        <strain evidence="2 3">DSM 45941</strain>
    </source>
</reference>
<name>A0A4R5BVD3_9ACTN</name>
<dbReference type="OrthoDB" id="8229984at2"/>
<dbReference type="Gene3D" id="3.10.450.50">
    <property type="match status" value="1"/>
</dbReference>
<feature type="domain" description="SnoaL-like" evidence="1">
    <location>
        <begin position="23"/>
        <end position="109"/>
    </location>
</feature>
<evidence type="ECO:0000313" key="3">
    <source>
        <dbReference type="Proteomes" id="UP000295578"/>
    </source>
</evidence>
<gene>
    <name evidence="2" type="ORF">E1293_02715</name>
</gene>
<dbReference type="AlphaFoldDB" id="A0A4R5BVD3"/>